<dbReference type="Gene3D" id="3.40.47.10">
    <property type="match status" value="1"/>
</dbReference>
<dbReference type="InterPro" id="IPR020841">
    <property type="entry name" value="PKS_Beta-ketoAc_synthase_dom"/>
</dbReference>
<name>A0A494XU48_9BACL</name>
<evidence type="ECO:0000313" key="6">
    <source>
        <dbReference type="Proteomes" id="UP000282076"/>
    </source>
</evidence>
<dbReference type="InterPro" id="IPR000794">
    <property type="entry name" value="Beta-ketoacyl_synthase"/>
</dbReference>
<dbReference type="GO" id="GO:0005829">
    <property type="term" value="C:cytosol"/>
    <property type="evidence" value="ECO:0007669"/>
    <property type="project" value="TreeGrafter"/>
</dbReference>
<dbReference type="GO" id="GO:0006633">
    <property type="term" value="P:fatty acid biosynthetic process"/>
    <property type="evidence" value="ECO:0007669"/>
    <property type="project" value="InterPro"/>
</dbReference>
<dbReference type="NCBIfam" id="NF005589">
    <property type="entry name" value="PRK07314.1"/>
    <property type="match status" value="1"/>
</dbReference>
<dbReference type="Proteomes" id="UP000282076">
    <property type="component" value="Unassembled WGS sequence"/>
</dbReference>
<accession>A0A494XU48</accession>
<comment type="caution">
    <text evidence="5">The sequence shown here is derived from an EMBL/GenBank/DDBJ whole genome shotgun (WGS) entry which is preliminary data.</text>
</comment>
<organism evidence="5 6">
    <name type="scientific">Cohnella endophytica</name>
    <dbReference type="NCBI Taxonomy" id="2419778"/>
    <lineage>
        <taxon>Bacteria</taxon>
        <taxon>Bacillati</taxon>
        <taxon>Bacillota</taxon>
        <taxon>Bacilli</taxon>
        <taxon>Bacillales</taxon>
        <taxon>Paenibacillaceae</taxon>
        <taxon>Cohnella</taxon>
    </lineage>
</organism>
<dbReference type="PROSITE" id="PS00606">
    <property type="entry name" value="KS3_1"/>
    <property type="match status" value="1"/>
</dbReference>
<evidence type="ECO:0000256" key="2">
    <source>
        <dbReference type="ARBA" id="ARBA00022679"/>
    </source>
</evidence>
<evidence type="ECO:0000259" key="4">
    <source>
        <dbReference type="PROSITE" id="PS52004"/>
    </source>
</evidence>
<dbReference type="GO" id="GO:0004315">
    <property type="term" value="F:3-oxoacyl-[acyl-carrier-protein] synthase activity"/>
    <property type="evidence" value="ECO:0007669"/>
    <property type="project" value="InterPro"/>
</dbReference>
<comment type="similarity">
    <text evidence="1 3">Belongs to the thiolase-like superfamily. Beta-ketoacyl-ACP synthases family.</text>
</comment>
<dbReference type="SMART" id="SM00825">
    <property type="entry name" value="PKS_KS"/>
    <property type="match status" value="1"/>
</dbReference>
<dbReference type="OrthoDB" id="9808669at2"/>
<dbReference type="InterPro" id="IPR014030">
    <property type="entry name" value="Ketoacyl_synth_N"/>
</dbReference>
<dbReference type="Pfam" id="PF00109">
    <property type="entry name" value="ketoacyl-synt"/>
    <property type="match status" value="1"/>
</dbReference>
<dbReference type="PROSITE" id="PS52004">
    <property type="entry name" value="KS3_2"/>
    <property type="match status" value="1"/>
</dbReference>
<protein>
    <submittedName>
        <fullName evidence="5">Beta-ketoacyl-[acyl-carrier-protein] synthase family protein</fullName>
    </submittedName>
</protein>
<reference evidence="5 6" key="1">
    <citation type="submission" date="2018-10" db="EMBL/GenBank/DDBJ databases">
        <title>Cohnella sp. M2MS4P-1, whole genome shotgun sequence.</title>
        <authorList>
            <person name="Tuo L."/>
        </authorList>
    </citation>
    <scope>NUCLEOTIDE SEQUENCE [LARGE SCALE GENOMIC DNA]</scope>
    <source>
        <strain evidence="5 6">M2MS4P-1</strain>
    </source>
</reference>
<dbReference type="AlphaFoldDB" id="A0A494XU48"/>
<dbReference type="PANTHER" id="PTHR11712">
    <property type="entry name" value="POLYKETIDE SYNTHASE-RELATED"/>
    <property type="match status" value="1"/>
</dbReference>
<keyword evidence="2 3" id="KW-0808">Transferase</keyword>
<dbReference type="Pfam" id="PF02801">
    <property type="entry name" value="Ketoacyl-synt_C"/>
    <property type="match status" value="1"/>
</dbReference>
<dbReference type="InterPro" id="IPR016039">
    <property type="entry name" value="Thiolase-like"/>
</dbReference>
<evidence type="ECO:0000256" key="1">
    <source>
        <dbReference type="ARBA" id="ARBA00008467"/>
    </source>
</evidence>
<keyword evidence="6" id="KW-1185">Reference proteome</keyword>
<proteinExistence type="inferred from homology"/>
<gene>
    <name evidence="5" type="ORF">D7Z26_12235</name>
</gene>
<dbReference type="InterPro" id="IPR018201">
    <property type="entry name" value="Ketoacyl_synth_AS"/>
</dbReference>
<evidence type="ECO:0000313" key="5">
    <source>
        <dbReference type="EMBL" id="RKP54143.1"/>
    </source>
</evidence>
<dbReference type="PANTHER" id="PTHR11712:SF336">
    <property type="entry name" value="3-OXOACYL-[ACYL-CARRIER-PROTEIN] SYNTHASE, MITOCHONDRIAL"/>
    <property type="match status" value="1"/>
</dbReference>
<dbReference type="RefSeq" id="WP_120977249.1">
    <property type="nucleotide sequence ID" value="NZ_RBZM01000005.1"/>
</dbReference>
<dbReference type="CDD" id="cd00834">
    <property type="entry name" value="KAS_I_II"/>
    <property type="match status" value="1"/>
</dbReference>
<dbReference type="InterPro" id="IPR014031">
    <property type="entry name" value="Ketoacyl_synth_C"/>
</dbReference>
<dbReference type="EMBL" id="RBZM01000005">
    <property type="protein sequence ID" value="RKP54143.1"/>
    <property type="molecule type" value="Genomic_DNA"/>
</dbReference>
<dbReference type="SUPFAM" id="SSF53901">
    <property type="entry name" value="Thiolase-like"/>
    <property type="match status" value="1"/>
</dbReference>
<evidence type="ECO:0000256" key="3">
    <source>
        <dbReference type="RuleBase" id="RU003694"/>
    </source>
</evidence>
<feature type="domain" description="Ketosynthase family 3 (KS3)" evidence="4">
    <location>
        <begin position="2"/>
        <end position="402"/>
    </location>
</feature>
<sequence>MNKRVVITGIGVLTPVGSGKEKFWSAISEGRIGTSRIEGFDTSMFEVHNGGEVRDVDPSSYMRLLDPLAAPRTTQLAVAAAKMAIEDAAFHSEEYLTERSGVCIGTTIGNGSIIEQDHDRRQKQGTKLPPDYIRNFPISYISAAVATELGFEGPNLTVPTACAAGNYAISWGADLIKDGMADIVLVGGSDALSRFCYTTFHRLGAIAPDRCQPFDKNRKGMMVSEGAAVLVLEEQEKASKRGARIYAEFLGYGLSCDAHHPTAPHPDGLGAILATERALSDANVKAEDVSYVSAHGTGTKANDSTESKALRKIFGELIDSIPVSSLKSMLGHTMGAASAIEAAACALSIYNSIIPPTINYEVPDEECVQNIVPNEPMFSRVEVAVSSSFAFGGNISIIVLGRIDK</sequence>